<keyword evidence="3" id="KW-0418">Kinase</keyword>
<comment type="caution">
    <text evidence="3">The sequence shown here is derived from an EMBL/GenBank/DDBJ whole genome shotgun (WGS) entry which is preliminary data.</text>
</comment>
<evidence type="ECO:0000313" key="3">
    <source>
        <dbReference type="EMBL" id="KAF7635990.1"/>
    </source>
</evidence>
<dbReference type="AlphaFoldDB" id="A0A8S9ZRE6"/>
<keyword evidence="1" id="KW-0067">ATP-binding</keyword>
<dbReference type="GO" id="GO:0004674">
    <property type="term" value="F:protein serine/threonine kinase activity"/>
    <property type="evidence" value="ECO:0007669"/>
    <property type="project" value="TreeGrafter"/>
</dbReference>
<dbReference type="PANTHER" id="PTHR44167">
    <property type="entry name" value="OVARIAN-SPECIFIC SERINE/THREONINE-PROTEIN KINASE LOK-RELATED"/>
    <property type="match status" value="1"/>
</dbReference>
<dbReference type="OrthoDB" id="437530at2759"/>
<keyword evidence="3" id="KW-0808">Transferase</keyword>
<protein>
    <submittedName>
        <fullName evidence="3">Protein kinase domain-containing protein</fullName>
    </submittedName>
</protein>
<gene>
    <name evidence="3" type="ORF">Mgra_00004570</name>
</gene>
<dbReference type="SMART" id="SM00220">
    <property type="entry name" value="S_TKc"/>
    <property type="match status" value="1"/>
</dbReference>
<feature type="binding site" evidence="1">
    <location>
        <position position="91"/>
    </location>
    <ligand>
        <name>ATP</name>
        <dbReference type="ChEBI" id="CHEBI:30616"/>
    </ligand>
</feature>
<dbReference type="GO" id="GO:0005737">
    <property type="term" value="C:cytoplasm"/>
    <property type="evidence" value="ECO:0007669"/>
    <property type="project" value="TreeGrafter"/>
</dbReference>
<reference evidence="3" key="1">
    <citation type="journal article" date="2020" name="Ecol. Evol.">
        <title>Genome structure and content of the rice root-knot nematode (Meloidogyne graminicola).</title>
        <authorList>
            <person name="Phan N.T."/>
            <person name="Danchin E.G.J."/>
            <person name="Klopp C."/>
            <person name="Perfus-Barbeoch L."/>
            <person name="Kozlowski D.K."/>
            <person name="Koutsovoulos G.D."/>
            <person name="Lopez-Roques C."/>
            <person name="Bouchez O."/>
            <person name="Zahm M."/>
            <person name="Besnard G."/>
            <person name="Bellafiore S."/>
        </authorList>
    </citation>
    <scope>NUCLEOTIDE SEQUENCE</scope>
    <source>
        <strain evidence="3">VN-18</strain>
    </source>
</reference>
<dbReference type="Gene3D" id="1.10.510.10">
    <property type="entry name" value="Transferase(Phosphotransferase) domain 1"/>
    <property type="match status" value="1"/>
</dbReference>
<dbReference type="PANTHER" id="PTHR44167:SF24">
    <property type="entry name" value="SERINE_THREONINE-PROTEIN KINASE CHK2"/>
    <property type="match status" value="1"/>
</dbReference>
<dbReference type="InterPro" id="IPR011009">
    <property type="entry name" value="Kinase-like_dom_sf"/>
</dbReference>
<evidence type="ECO:0000259" key="2">
    <source>
        <dbReference type="PROSITE" id="PS50011"/>
    </source>
</evidence>
<dbReference type="GO" id="GO:0044773">
    <property type="term" value="P:mitotic DNA damage checkpoint signaling"/>
    <property type="evidence" value="ECO:0007669"/>
    <property type="project" value="TreeGrafter"/>
</dbReference>
<proteinExistence type="predicted"/>
<name>A0A8S9ZRE6_9BILA</name>
<dbReference type="InterPro" id="IPR017441">
    <property type="entry name" value="Protein_kinase_ATP_BS"/>
</dbReference>
<dbReference type="Pfam" id="PF00069">
    <property type="entry name" value="Pkinase"/>
    <property type="match status" value="1"/>
</dbReference>
<dbReference type="PROSITE" id="PS50011">
    <property type="entry name" value="PROTEIN_KINASE_DOM"/>
    <property type="match status" value="1"/>
</dbReference>
<dbReference type="Proteomes" id="UP000605970">
    <property type="component" value="Unassembled WGS sequence"/>
</dbReference>
<feature type="non-terminal residue" evidence="3">
    <location>
        <position position="1"/>
    </location>
</feature>
<dbReference type="PROSITE" id="PS00107">
    <property type="entry name" value="PROTEIN_KINASE_ATP"/>
    <property type="match status" value="1"/>
</dbReference>
<keyword evidence="4" id="KW-1185">Reference proteome</keyword>
<keyword evidence="1" id="KW-0547">Nucleotide-binding</keyword>
<evidence type="ECO:0000313" key="4">
    <source>
        <dbReference type="Proteomes" id="UP000605970"/>
    </source>
</evidence>
<sequence>VSYGGGCYSDLNGYESDDQVQHKSKKHVNKVVATCKHGLTFYKKMKLNNGLKIYFKIEAKRNSRYLLGTGGTGGVFHAYLPSEENQCLALKIAQNIVASEEIQIHEHFLNINEQEKNRIIKYYGYKDDNSKYNDRTFIALEYGGISLLEYYDLFKRQENDLFLLSNIIKGAARALAQFNQHAIHFDIKQSNFIVSEEPNSNIEDSVKIIDFHLSVLLNTSTAHNVRFDFMTKIYMAPEIRGLDIERFESGIERNISMTKTDVWSFGLMCYNLIYGLITSSISYNELDLLLEEYRKDSQHDELNRMVKACIQEQPNQRPLMRTVVRFLEKECHGFNYEKSYLTLEENQVWCVD</sequence>
<dbReference type="GO" id="GO:0005634">
    <property type="term" value="C:nucleus"/>
    <property type="evidence" value="ECO:0007669"/>
    <property type="project" value="TreeGrafter"/>
</dbReference>
<organism evidence="3 4">
    <name type="scientific">Meloidogyne graminicola</name>
    <dbReference type="NCBI Taxonomy" id="189291"/>
    <lineage>
        <taxon>Eukaryota</taxon>
        <taxon>Metazoa</taxon>
        <taxon>Ecdysozoa</taxon>
        <taxon>Nematoda</taxon>
        <taxon>Chromadorea</taxon>
        <taxon>Rhabditida</taxon>
        <taxon>Tylenchina</taxon>
        <taxon>Tylenchomorpha</taxon>
        <taxon>Tylenchoidea</taxon>
        <taxon>Meloidogynidae</taxon>
        <taxon>Meloidogyninae</taxon>
        <taxon>Meloidogyne</taxon>
    </lineage>
</organism>
<dbReference type="InterPro" id="IPR000719">
    <property type="entry name" value="Prot_kinase_dom"/>
</dbReference>
<dbReference type="SUPFAM" id="SSF56112">
    <property type="entry name" value="Protein kinase-like (PK-like)"/>
    <property type="match status" value="1"/>
</dbReference>
<feature type="domain" description="Protein kinase" evidence="2">
    <location>
        <begin position="61"/>
        <end position="335"/>
    </location>
</feature>
<dbReference type="GO" id="GO:0005524">
    <property type="term" value="F:ATP binding"/>
    <property type="evidence" value="ECO:0007669"/>
    <property type="project" value="UniProtKB-UniRule"/>
</dbReference>
<dbReference type="EMBL" id="JABEBT010000035">
    <property type="protein sequence ID" value="KAF7635990.1"/>
    <property type="molecule type" value="Genomic_DNA"/>
</dbReference>
<accession>A0A8S9ZRE6</accession>
<evidence type="ECO:0000256" key="1">
    <source>
        <dbReference type="PROSITE-ProRule" id="PRU10141"/>
    </source>
</evidence>